<keyword evidence="14" id="KW-1185">Reference proteome</keyword>
<dbReference type="InterPro" id="IPR043567">
    <property type="entry name" value="SYTL1-5_C2B"/>
</dbReference>
<dbReference type="PROSITE" id="PS51257">
    <property type="entry name" value="PROKAR_LIPOPROTEIN"/>
    <property type="match status" value="1"/>
</dbReference>
<feature type="domain" description="RabBD" evidence="12">
    <location>
        <begin position="85"/>
        <end position="141"/>
    </location>
</feature>
<dbReference type="AlphaFoldDB" id="A0ABD0VW99"/>
<feature type="compositionally biased region" description="Basic and acidic residues" evidence="10">
    <location>
        <begin position="180"/>
        <end position="195"/>
    </location>
</feature>
<sequence length="597" mass="66948">MPVREGVSQLIQFTMSCEPPPVAQTQQCQVLPPDSTWALQTPKLPTEKIYTKTGQINEIGKFRAHAHRPHSACTSLRVMEGEGELLDLNHLSETEQASILEVLLRDSDLRSRDEGRVRTLQQKVSDPVRLRTLSGEWFIQERSKRHRDKKDGVDIVQASLRRRKPRIDVSLSGVFNGQKENADKNYKKEDDDQKSNRSQNCLTPTPGSRTKSPNTQDSNSYSSSSEYFTRRNGHRGEAEGTWQDSDEDSDSLSSGVAEPDPNTLRPGSSISSLQSGYTLSGSMMSLFSSGEFGAVEVKGRILFSLDYDTQKEELQIRVCRCEDLAAARKNRSDPYVKAYLLPDKSSHSKKKTSVKKNTFNPVFDQTLKYKISVSEVRGRTLNLSVWHSAPMGRNIFLGEVELELTNWDWTHTCPDWYQLVPRVQCSPDSISSRGNMVLSVKFTPAGSEGVGRPLTGELHIWLREAQGLLSTKGGAIDSFVRSFVLPDASRSSGQKTRVVKKSFSPTYNHTMVYDGFQPADLKEACAELTVWQREGLKKHQLGGIRLSCGTGLSYGTAVCWMDSTEEEVAVWNSMMKKPNQWIDTTLSIRTNLVPRPE</sequence>
<dbReference type="PANTHER" id="PTHR45716:SF3">
    <property type="entry name" value="SYNAPTOTAGMIN-LIKE PROTEIN 1"/>
    <property type="match status" value="1"/>
</dbReference>
<evidence type="ECO:0000256" key="2">
    <source>
        <dbReference type="ARBA" id="ARBA00004236"/>
    </source>
</evidence>
<dbReference type="Pfam" id="PF00168">
    <property type="entry name" value="C2"/>
    <property type="match status" value="2"/>
</dbReference>
<keyword evidence="5" id="KW-0597">Phosphoprotein</keyword>
<reference evidence="13 14" key="1">
    <citation type="submission" date="2024-06" db="EMBL/GenBank/DDBJ databases">
        <authorList>
            <person name="Pan Q."/>
            <person name="Wen M."/>
            <person name="Jouanno E."/>
            <person name="Zahm M."/>
            <person name="Klopp C."/>
            <person name="Cabau C."/>
            <person name="Louis A."/>
            <person name="Berthelot C."/>
            <person name="Parey E."/>
            <person name="Roest Crollius H."/>
            <person name="Montfort J."/>
            <person name="Robinson-Rechavi M."/>
            <person name="Bouchez O."/>
            <person name="Lampietro C."/>
            <person name="Lopez Roques C."/>
            <person name="Donnadieu C."/>
            <person name="Postlethwait J."/>
            <person name="Bobe J."/>
            <person name="Verreycken H."/>
            <person name="Guiguen Y."/>
        </authorList>
    </citation>
    <scope>NUCLEOTIDE SEQUENCE [LARGE SCALE GENOMIC DNA]</scope>
    <source>
        <strain evidence="13">Up_M1</strain>
        <tissue evidence="13">Testis</tissue>
    </source>
</reference>
<dbReference type="GO" id="GO:0005886">
    <property type="term" value="C:plasma membrane"/>
    <property type="evidence" value="ECO:0007669"/>
    <property type="project" value="UniProtKB-SubCell"/>
</dbReference>
<evidence type="ECO:0000256" key="9">
    <source>
        <dbReference type="ARBA" id="ARBA00075525"/>
    </source>
</evidence>
<dbReference type="EMBL" id="JAGEUA010000011">
    <property type="protein sequence ID" value="KAL0962089.1"/>
    <property type="molecule type" value="Genomic_DNA"/>
</dbReference>
<dbReference type="CDD" id="cd04020">
    <property type="entry name" value="C2B_SLP_1-2-3-4"/>
    <property type="match status" value="1"/>
</dbReference>
<evidence type="ECO:0000313" key="14">
    <source>
        <dbReference type="Proteomes" id="UP001557470"/>
    </source>
</evidence>
<evidence type="ECO:0000256" key="1">
    <source>
        <dbReference type="ARBA" id="ARBA00004184"/>
    </source>
</evidence>
<proteinExistence type="predicted"/>
<evidence type="ECO:0000256" key="3">
    <source>
        <dbReference type="ARBA" id="ARBA00022475"/>
    </source>
</evidence>
<keyword evidence="3" id="KW-1003">Cell membrane</keyword>
<feature type="domain" description="C2" evidence="11">
    <location>
        <begin position="432"/>
        <end position="561"/>
    </location>
</feature>
<gene>
    <name evidence="13" type="ORF">UPYG_G00335520</name>
</gene>
<dbReference type="FunFam" id="2.60.40.150:FF:000108">
    <property type="entry name" value="Synaptotagmin like 1"/>
    <property type="match status" value="1"/>
</dbReference>
<keyword evidence="7" id="KW-0472">Membrane</keyword>
<comment type="caution">
    <text evidence="13">The sequence shown here is derived from an EMBL/GenBank/DDBJ whole genome shotgun (WGS) entry which is preliminary data.</text>
</comment>
<dbReference type="GO" id="GO:0006887">
    <property type="term" value="P:exocytosis"/>
    <property type="evidence" value="ECO:0007669"/>
    <property type="project" value="UniProtKB-KW"/>
</dbReference>
<evidence type="ECO:0000256" key="8">
    <source>
        <dbReference type="ARBA" id="ARBA00072163"/>
    </source>
</evidence>
<feature type="domain" description="C2" evidence="11">
    <location>
        <begin position="297"/>
        <end position="417"/>
    </location>
</feature>
<evidence type="ECO:0000256" key="10">
    <source>
        <dbReference type="SAM" id="MobiDB-lite"/>
    </source>
</evidence>
<dbReference type="PROSITE" id="PS50004">
    <property type="entry name" value="C2"/>
    <property type="match status" value="2"/>
</dbReference>
<evidence type="ECO:0000259" key="11">
    <source>
        <dbReference type="PROSITE" id="PS50004"/>
    </source>
</evidence>
<dbReference type="FunFam" id="2.60.40.150:FF:000006">
    <property type="entry name" value="Synaptotagmin-like 5, isoform CRA_a"/>
    <property type="match status" value="1"/>
</dbReference>
<accession>A0ABD0VW99</accession>
<keyword evidence="6" id="KW-0677">Repeat</keyword>
<evidence type="ECO:0000313" key="13">
    <source>
        <dbReference type="EMBL" id="KAL0962089.1"/>
    </source>
</evidence>
<feature type="compositionally biased region" description="Polar residues" evidence="10">
    <location>
        <begin position="196"/>
        <end position="217"/>
    </location>
</feature>
<evidence type="ECO:0000256" key="7">
    <source>
        <dbReference type="ARBA" id="ARBA00023136"/>
    </source>
</evidence>
<evidence type="ECO:0000256" key="4">
    <source>
        <dbReference type="ARBA" id="ARBA00022483"/>
    </source>
</evidence>
<evidence type="ECO:0000259" key="12">
    <source>
        <dbReference type="PROSITE" id="PS50916"/>
    </source>
</evidence>
<keyword evidence="4" id="KW-0268">Exocytosis</keyword>
<dbReference type="GO" id="GO:0012505">
    <property type="term" value="C:endomembrane system"/>
    <property type="evidence" value="ECO:0007669"/>
    <property type="project" value="UniProtKB-SubCell"/>
</dbReference>
<dbReference type="Gene3D" id="2.60.40.150">
    <property type="entry name" value="C2 domain"/>
    <property type="match status" value="2"/>
</dbReference>
<dbReference type="SMART" id="SM00239">
    <property type="entry name" value="C2"/>
    <property type="match status" value="2"/>
</dbReference>
<dbReference type="PROSITE" id="PS50916">
    <property type="entry name" value="RABBD"/>
    <property type="match status" value="1"/>
</dbReference>
<evidence type="ECO:0000256" key="6">
    <source>
        <dbReference type="ARBA" id="ARBA00022737"/>
    </source>
</evidence>
<feature type="region of interest" description="Disordered" evidence="10">
    <location>
        <begin position="171"/>
        <end position="270"/>
    </location>
</feature>
<organism evidence="13 14">
    <name type="scientific">Umbra pygmaea</name>
    <name type="common">Eastern mudminnow</name>
    <dbReference type="NCBI Taxonomy" id="75934"/>
    <lineage>
        <taxon>Eukaryota</taxon>
        <taxon>Metazoa</taxon>
        <taxon>Chordata</taxon>
        <taxon>Craniata</taxon>
        <taxon>Vertebrata</taxon>
        <taxon>Euteleostomi</taxon>
        <taxon>Actinopterygii</taxon>
        <taxon>Neopterygii</taxon>
        <taxon>Teleostei</taxon>
        <taxon>Protacanthopterygii</taxon>
        <taxon>Esociformes</taxon>
        <taxon>Umbridae</taxon>
        <taxon>Umbra</taxon>
    </lineage>
</organism>
<dbReference type="Proteomes" id="UP001557470">
    <property type="component" value="Unassembled WGS sequence"/>
</dbReference>
<dbReference type="InterPro" id="IPR010911">
    <property type="entry name" value="Rab_BD"/>
</dbReference>
<dbReference type="Gene3D" id="6.10.250.3000">
    <property type="match status" value="1"/>
</dbReference>
<dbReference type="InterPro" id="IPR000008">
    <property type="entry name" value="C2_dom"/>
</dbReference>
<evidence type="ECO:0000256" key="5">
    <source>
        <dbReference type="ARBA" id="ARBA00022553"/>
    </source>
</evidence>
<dbReference type="SUPFAM" id="SSF49562">
    <property type="entry name" value="C2 domain (Calcium/lipid-binding domain, CaLB)"/>
    <property type="match status" value="2"/>
</dbReference>
<protein>
    <recommendedName>
        <fullName evidence="8">Synaptotagmin-like protein 1</fullName>
    </recommendedName>
    <alternativeName>
        <fullName evidence="9">Exophilin-7</fullName>
    </alternativeName>
</protein>
<name>A0ABD0VW99_UMBPY</name>
<dbReference type="PANTHER" id="PTHR45716">
    <property type="entry name" value="BITESIZE, ISOFORM I"/>
    <property type="match status" value="1"/>
</dbReference>
<comment type="subcellular location">
    <subcellularLocation>
        <location evidence="2">Cell membrane</location>
    </subcellularLocation>
    <subcellularLocation>
        <location evidence="1">Endomembrane system</location>
        <topology evidence="1">Peripheral membrane protein</topology>
    </subcellularLocation>
</comment>
<dbReference type="InterPro" id="IPR035892">
    <property type="entry name" value="C2_domain_sf"/>
</dbReference>